<sequence length="431" mass="47995">MKTAQSFKLTKIALMTGIMLTATSAQAVYNLYKKDGLSLDIGGQIDMQATKQDKQFVLQSPMSDAYFDKTNNWLWSDITPKGTKLAVTDKKPRLGQNHGVSYVDFRGSQELPNDWRVTGNVGFGYSNGRDFYLSNSSLSFDKRHLGAISLGRQYLHTNYVNRTGTDTPLDIFSSSAVRLDYYGVKGLQTSAYYSFAGYHDVTKENNTEVDLGYGVSASYRLPIAHSQSLRVAAGYTHSAYNPVSNIVLEERIANKNTLNRYPQKVDGVAASLEYQAGKFLVAADIGRKKEDMSDSRNTPLDERNTDYLGAKIAYDINPVLQVSAGYGTKKAKTNLKKGALALTNDADALREIYQGGNPNDLAKYSYVGAGERYLYDKADTKEAYVQMDYRIRPNVRVYGRYDSEETIYKVDGKDAGKLTDDNVRVGMVFTF</sequence>
<reference evidence="3 4" key="1">
    <citation type="submission" date="2016-06" db="EMBL/GenBank/DDBJ databases">
        <title>Draft genome of Moraxella nonliquefaciens CCUG 60284.</title>
        <authorList>
            <person name="Salva-Serra F."/>
            <person name="Engstrom-Jakobsson H."/>
            <person name="Thorell K."/>
            <person name="Gonzales-Siles L."/>
            <person name="Karlsson R."/>
            <person name="Boulund F."/>
            <person name="Engstrand L."/>
            <person name="Kristiansson E."/>
            <person name="Moore E."/>
        </authorList>
    </citation>
    <scope>NUCLEOTIDE SEQUENCE [LARGE SCALE GENOMIC DNA]</scope>
    <source>
        <strain evidence="3 4">CCUG 60284</strain>
    </source>
</reference>
<dbReference type="InterPro" id="IPR023614">
    <property type="entry name" value="Porin_dom_sf"/>
</dbReference>
<evidence type="ECO:0000313" key="4">
    <source>
        <dbReference type="Proteomes" id="UP000092671"/>
    </source>
</evidence>
<dbReference type="Gene3D" id="2.40.160.10">
    <property type="entry name" value="Porin"/>
    <property type="match status" value="1"/>
</dbReference>
<dbReference type="Proteomes" id="UP000092671">
    <property type="component" value="Unassembled WGS sequence"/>
</dbReference>
<dbReference type="GO" id="GO:0015288">
    <property type="term" value="F:porin activity"/>
    <property type="evidence" value="ECO:0007669"/>
    <property type="project" value="InterPro"/>
</dbReference>
<proteinExistence type="predicted"/>
<dbReference type="AlphaFoldDB" id="A0A1B8PK17"/>
<name>A0A1B8PK17_MORNO</name>
<dbReference type="InterPro" id="IPR050298">
    <property type="entry name" value="Gram-neg_bact_OMP"/>
</dbReference>
<evidence type="ECO:0000256" key="1">
    <source>
        <dbReference type="ARBA" id="ARBA00022729"/>
    </source>
</evidence>
<keyword evidence="1 2" id="KW-0732">Signal</keyword>
<dbReference type="EMBL" id="LZDN01000012">
    <property type="protein sequence ID" value="OBX50859.1"/>
    <property type="molecule type" value="Genomic_DNA"/>
</dbReference>
<evidence type="ECO:0000256" key="2">
    <source>
        <dbReference type="SAM" id="SignalP"/>
    </source>
</evidence>
<dbReference type="PANTHER" id="PTHR34501">
    <property type="entry name" value="PROTEIN YDDL-RELATED"/>
    <property type="match status" value="1"/>
</dbReference>
<accession>A0A1B8PK17</accession>
<dbReference type="PANTHER" id="PTHR34501:SF2">
    <property type="entry name" value="OUTER MEMBRANE PORIN F-RELATED"/>
    <property type="match status" value="1"/>
</dbReference>
<comment type="caution">
    <text evidence="3">The sequence shown here is derived from an EMBL/GenBank/DDBJ whole genome shotgun (WGS) entry which is preliminary data.</text>
</comment>
<organism evidence="3 4">
    <name type="scientific">Moraxella nonliquefaciens</name>
    <dbReference type="NCBI Taxonomy" id="478"/>
    <lineage>
        <taxon>Bacteria</taxon>
        <taxon>Pseudomonadati</taxon>
        <taxon>Pseudomonadota</taxon>
        <taxon>Gammaproteobacteria</taxon>
        <taxon>Moraxellales</taxon>
        <taxon>Moraxellaceae</taxon>
        <taxon>Moraxella</taxon>
    </lineage>
</organism>
<gene>
    <name evidence="3" type="ORF">A9Z60_02920</name>
</gene>
<dbReference type="SUPFAM" id="SSF56935">
    <property type="entry name" value="Porins"/>
    <property type="match status" value="1"/>
</dbReference>
<evidence type="ECO:0000313" key="3">
    <source>
        <dbReference type="EMBL" id="OBX50859.1"/>
    </source>
</evidence>
<feature type="chain" id="PRO_5008611734" description="Porin domain-containing protein" evidence="2">
    <location>
        <begin position="28"/>
        <end position="431"/>
    </location>
</feature>
<dbReference type="GO" id="GO:0009279">
    <property type="term" value="C:cell outer membrane"/>
    <property type="evidence" value="ECO:0007669"/>
    <property type="project" value="UniProtKB-SubCell"/>
</dbReference>
<dbReference type="RefSeq" id="WP_066893125.1">
    <property type="nucleotide sequence ID" value="NZ_LZDN01000012.1"/>
</dbReference>
<evidence type="ECO:0008006" key="5">
    <source>
        <dbReference type="Google" id="ProtNLM"/>
    </source>
</evidence>
<feature type="signal peptide" evidence="2">
    <location>
        <begin position="1"/>
        <end position="27"/>
    </location>
</feature>
<dbReference type="OrthoDB" id="6648163at2"/>
<protein>
    <recommendedName>
        <fullName evidence="5">Porin domain-containing protein</fullName>
    </recommendedName>
</protein>